<evidence type="ECO:0000313" key="2">
    <source>
        <dbReference type="EMBL" id="MDR6143283.1"/>
    </source>
</evidence>
<organism evidence="2 3">
    <name type="scientific">Microbacterium foliorum</name>
    <dbReference type="NCBI Taxonomy" id="104336"/>
    <lineage>
        <taxon>Bacteria</taxon>
        <taxon>Bacillati</taxon>
        <taxon>Actinomycetota</taxon>
        <taxon>Actinomycetes</taxon>
        <taxon>Micrococcales</taxon>
        <taxon>Microbacteriaceae</taxon>
        <taxon>Microbacterium</taxon>
    </lineage>
</organism>
<dbReference type="SUPFAM" id="SSF46785">
    <property type="entry name" value="Winged helix' DNA-binding domain"/>
    <property type="match status" value="1"/>
</dbReference>
<gene>
    <name evidence="2" type="ORF">QE375_002837</name>
</gene>
<accession>A0ABU1HTC0</accession>
<dbReference type="EMBL" id="JAVIZQ010000001">
    <property type="protein sequence ID" value="MDR6143283.1"/>
    <property type="molecule type" value="Genomic_DNA"/>
</dbReference>
<dbReference type="Gene3D" id="1.10.10.10">
    <property type="entry name" value="Winged helix-like DNA-binding domain superfamily/Winged helix DNA-binding domain"/>
    <property type="match status" value="1"/>
</dbReference>
<dbReference type="InterPro" id="IPR036390">
    <property type="entry name" value="WH_DNA-bd_sf"/>
</dbReference>
<name>A0ABU1HTC0_9MICO</name>
<dbReference type="InterPro" id="IPR000835">
    <property type="entry name" value="HTH_MarR-typ"/>
</dbReference>
<dbReference type="PANTHER" id="PTHR33164">
    <property type="entry name" value="TRANSCRIPTIONAL REGULATOR, MARR FAMILY"/>
    <property type="match status" value="1"/>
</dbReference>
<dbReference type="InterPro" id="IPR039422">
    <property type="entry name" value="MarR/SlyA-like"/>
</dbReference>
<feature type="domain" description="HTH marR-type" evidence="1">
    <location>
        <begin position="1"/>
        <end position="156"/>
    </location>
</feature>
<dbReference type="PRINTS" id="PR00598">
    <property type="entry name" value="HTHMARR"/>
</dbReference>
<evidence type="ECO:0000259" key="1">
    <source>
        <dbReference type="PROSITE" id="PS50995"/>
    </source>
</evidence>
<reference evidence="2 3" key="1">
    <citation type="submission" date="2023-08" db="EMBL/GenBank/DDBJ databases">
        <title>Functional and genomic diversity of the sorghum phyllosphere microbiome.</title>
        <authorList>
            <person name="Shade A."/>
        </authorList>
    </citation>
    <scope>NUCLEOTIDE SEQUENCE [LARGE SCALE GENOMIC DNA]</scope>
    <source>
        <strain evidence="2 3">SORGH_AS_0445</strain>
    </source>
</reference>
<dbReference type="PROSITE" id="PS50995">
    <property type="entry name" value="HTH_MARR_2"/>
    <property type="match status" value="1"/>
</dbReference>
<dbReference type="SMART" id="SM00347">
    <property type="entry name" value="HTH_MARR"/>
    <property type="match status" value="1"/>
</dbReference>
<comment type="caution">
    <text evidence="2">The sequence shown here is derived from an EMBL/GenBank/DDBJ whole genome shotgun (WGS) entry which is preliminary data.</text>
</comment>
<evidence type="ECO:0000313" key="3">
    <source>
        <dbReference type="Proteomes" id="UP001249291"/>
    </source>
</evidence>
<sequence>MAAAVREAGTMSDRRLDDDEMQTWLPTIRFVQLLPQVLDRTLKAETGLKHSHYAILVTLAGQGDRAIPMTELAQIAGLSRSRLSHAIDSLEHLGWVTRTSCSTDKRTLTAALTDAGRELLRAAAPVHVAQIRELILDPLTADEREQLGTILTKLLPGVAAAL</sequence>
<keyword evidence="3" id="KW-1185">Reference proteome</keyword>
<protein>
    <submittedName>
        <fullName evidence="2">DNA-binding MarR family transcriptional regulator</fullName>
    </submittedName>
</protein>
<dbReference type="Pfam" id="PF12802">
    <property type="entry name" value="MarR_2"/>
    <property type="match status" value="1"/>
</dbReference>
<keyword evidence="2" id="KW-0238">DNA-binding</keyword>
<dbReference type="GO" id="GO:0003677">
    <property type="term" value="F:DNA binding"/>
    <property type="evidence" value="ECO:0007669"/>
    <property type="project" value="UniProtKB-KW"/>
</dbReference>
<proteinExistence type="predicted"/>
<dbReference type="Proteomes" id="UP001249291">
    <property type="component" value="Unassembled WGS sequence"/>
</dbReference>
<dbReference type="InterPro" id="IPR036388">
    <property type="entry name" value="WH-like_DNA-bd_sf"/>
</dbReference>
<dbReference type="PANTHER" id="PTHR33164:SF99">
    <property type="entry name" value="MARR FAMILY REGULATORY PROTEIN"/>
    <property type="match status" value="1"/>
</dbReference>